<dbReference type="GO" id="GO:0004519">
    <property type="term" value="F:endonuclease activity"/>
    <property type="evidence" value="ECO:0007669"/>
    <property type="project" value="InterPro"/>
</dbReference>
<dbReference type="NCBIfam" id="TIGR00619">
    <property type="entry name" value="sbcd"/>
    <property type="match status" value="1"/>
</dbReference>
<organism evidence="5">
    <name type="scientific">marine metagenome</name>
    <dbReference type="NCBI Taxonomy" id="408172"/>
    <lineage>
        <taxon>unclassified sequences</taxon>
        <taxon>metagenomes</taxon>
        <taxon>ecological metagenomes</taxon>
    </lineage>
</organism>
<dbReference type="InterPro" id="IPR004843">
    <property type="entry name" value="Calcineurin-like_PHP"/>
</dbReference>
<name>A0A381QK80_9ZZZZ</name>
<dbReference type="InterPro" id="IPR050535">
    <property type="entry name" value="DNA_Repair-Maintenance_Comp"/>
</dbReference>
<dbReference type="CDD" id="cd00840">
    <property type="entry name" value="MPP_Mre11_N"/>
    <property type="match status" value="1"/>
</dbReference>
<dbReference type="GO" id="GO:0006259">
    <property type="term" value="P:DNA metabolic process"/>
    <property type="evidence" value="ECO:0007669"/>
    <property type="project" value="InterPro"/>
</dbReference>
<dbReference type="InterPro" id="IPR029052">
    <property type="entry name" value="Metallo-depent_PP-like"/>
</dbReference>
<dbReference type="GO" id="GO:0008408">
    <property type="term" value="F:3'-5' exonuclease activity"/>
    <property type="evidence" value="ECO:0007669"/>
    <property type="project" value="InterPro"/>
</dbReference>
<sequence>MRILHFSDLHIGVENYGRPDPKTGLSTRLGDFLDSLDQVVEFALNEGVDLVLLAGDAYKGRDPTQTHQREFAKRLNRLSQAGIPTFLLVGNHDLPAASSRATAVDIFPTLEVANIHVGNSLKTYDVATPSGPLQVLAVPWPRRSAILSREDSRGMSIEQVRQTLEERLTDGIEAAASQLDPTIPAILTGHVTVNGATVGTERSMMLGQDHVLLVSALDRPQVEYIALGHIHKHQILRPDPPMVVYSGSLQRVDFSEEGDEKGFCVIDLDPAAPQGQRMTKFEFHKLDARSFVTVDVTVERQDVDPTATVVRAIARKEIAGAVVRVRISLAAESDAHLKETEIRAALEPAHFIASISREVAGTRRTRISPSEGEDLQPMQALGLYLDSRNIEGERRGKIMRKAEELMEMDLAEPEEAA</sequence>
<dbReference type="Pfam" id="PF00149">
    <property type="entry name" value="Metallophos"/>
    <property type="match status" value="1"/>
</dbReference>
<dbReference type="PANTHER" id="PTHR30337">
    <property type="entry name" value="COMPONENT OF ATP-DEPENDENT DSDNA EXONUCLEASE"/>
    <property type="match status" value="1"/>
</dbReference>
<evidence type="ECO:0000313" key="5">
    <source>
        <dbReference type="EMBL" id="SUZ78013.1"/>
    </source>
</evidence>
<dbReference type="AlphaFoldDB" id="A0A381QK80"/>
<evidence type="ECO:0000259" key="4">
    <source>
        <dbReference type="Pfam" id="PF00149"/>
    </source>
</evidence>
<reference evidence="5" key="1">
    <citation type="submission" date="2018-05" db="EMBL/GenBank/DDBJ databases">
        <authorList>
            <person name="Lanie J.A."/>
            <person name="Ng W.-L."/>
            <person name="Kazmierczak K.M."/>
            <person name="Andrzejewski T.M."/>
            <person name="Davidsen T.M."/>
            <person name="Wayne K.J."/>
            <person name="Tettelin H."/>
            <person name="Glass J.I."/>
            <person name="Rusch D."/>
            <person name="Podicherti R."/>
            <person name="Tsui H.-C.T."/>
            <person name="Winkler M.E."/>
        </authorList>
    </citation>
    <scope>NUCLEOTIDE SEQUENCE</scope>
</reference>
<dbReference type="EMBL" id="UINC01001338">
    <property type="protein sequence ID" value="SUZ78013.1"/>
    <property type="molecule type" value="Genomic_DNA"/>
</dbReference>
<keyword evidence="2" id="KW-0378">Hydrolase</keyword>
<keyword evidence="3" id="KW-0269">Exonuclease</keyword>
<evidence type="ECO:0000256" key="1">
    <source>
        <dbReference type="ARBA" id="ARBA00022722"/>
    </source>
</evidence>
<evidence type="ECO:0000256" key="3">
    <source>
        <dbReference type="ARBA" id="ARBA00022839"/>
    </source>
</evidence>
<evidence type="ECO:0000256" key="2">
    <source>
        <dbReference type="ARBA" id="ARBA00022801"/>
    </source>
</evidence>
<keyword evidence="1" id="KW-0540">Nuclease</keyword>
<protein>
    <recommendedName>
        <fullName evidence="4">Calcineurin-like phosphoesterase domain-containing protein</fullName>
    </recommendedName>
</protein>
<accession>A0A381QK80</accession>
<dbReference type="SUPFAM" id="SSF56300">
    <property type="entry name" value="Metallo-dependent phosphatases"/>
    <property type="match status" value="1"/>
</dbReference>
<proteinExistence type="predicted"/>
<dbReference type="Gene3D" id="3.60.21.10">
    <property type="match status" value="1"/>
</dbReference>
<feature type="domain" description="Calcineurin-like phosphoesterase" evidence="4">
    <location>
        <begin position="1"/>
        <end position="232"/>
    </location>
</feature>
<dbReference type="InterPro" id="IPR041796">
    <property type="entry name" value="Mre11_N"/>
</dbReference>
<dbReference type="PANTHER" id="PTHR30337:SF0">
    <property type="entry name" value="NUCLEASE SBCCD SUBUNIT D"/>
    <property type="match status" value="1"/>
</dbReference>
<gene>
    <name evidence="5" type="ORF">METZ01_LOCUS30867</name>
</gene>
<dbReference type="InterPro" id="IPR004593">
    <property type="entry name" value="SbcD"/>
</dbReference>